<name>A0A7D9EA66_PARCT</name>
<dbReference type="AlphaFoldDB" id="A0A7D9EA66"/>
<accession>A0A7D9EA66</accession>
<sequence length="355" mass="40591">MAGGQDREMEEIQCSPAVTHQDINRYCDYCPQRCDKCRRVMQNALQIVTKTEESVRKNFQITCYCEHFSLCFSSGKRENEIVVQMFEGEIDVTLTNRNQDRETEEIQCSPAVTHQDINRHCEYCPQRCDNCRRVMQKARVIVTETEKSVREDFQITCYCEHFSSCFSSGKRENKIVVQMVEGEIRVTTTERSQSRDPEQIRCNPAVTHLDINKYRDYCPKKCDNCRHLIQKTSLIVTETGESCRKDFEITCHGDHIALCFWSGSRGNSIVVQVVNGEIYVTTNRKTWNESLRSVFQRNRISLLGTFLCVAGMAMKTFGSSIPIPYLPEIGTALVLIGTAVSGADAITDVNTYQIT</sequence>
<reference evidence="1" key="1">
    <citation type="submission" date="2020-04" db="EMBL/GenBank/DDBJ databases">
        <authorList>
            <person name="Alioto T."/>
            <person name="Alioto T."/>
            <person name="Gomez Garrido J."/>
        </authorList>
    </citation>
    <scope>NUCLEOTIDE SEQUENCE</scope>
    <source>
        <strain evidence="1">A484AB</strain>
    </source>
</reference>
<evidence type="ECO:0000313" key="2">
    <source>
        <dbReference type="Proteomes" id="UP001152795"/>
    </source>
</evidence>
<dbReference type="Proteomes" id="UP001152795">
    <property type="component" value="Unassembled WGS sequence"/>
</dbReference>
<dbReference type="OrthoDB" id="9981976at2759"/>
<comment type="caution">
    <text evidence="1">The sequence shown here is derived from an EMBL/GenBank/DDBJ whole genome shotgun (WGS) entry which is preliminary data.</text>
</comment>
<gene>
    <name evidence="1" type="ORF">PACLA_8A064124</name>
</gene>
<proteinExistence type="predicted"/>
<evidence type="ECO:0000313" key="1">
    <source>
        <dbReference type="EMBL" id="CAB4004425.1"/>
    </source>
</evidence>
<protein>
    <submittedName>
        <fullName evidence="1">Uncharacterized protein</fullName>
    </submittedName>
</protein>
<organism evidence="1 2">
    <name type="scientific">Paramuricea clavata</name>
    <name type="common">Red gorgonian</name>
    <name type="synonym">Violescent sea-whip</name>
    <dbReference type="NCBI Taxonomy" id="317549"/>
    <lineage>
        <taxon>Eukaryota</taxon>
        <taxon>Metazoa</taxon>
        <taxon>Cnidaria</taxon>
        <taxon>Anthozoa</taxon>
        <taxon>Octocorallia</taxon>
        <taxon>Malacalcyonacea</taxon>
        <taxon>Plexauridae</taxon>
        <taxon>Paramuricea</taxon>
    </lineage>
</organism>
<dbReference type="EMBL" id="CACRXK020004903">
    <property type="protein sequence ID" value="CAB4004425.1"/>
    <property type="molecule type" value="Genomic_DNA"/>
</dbReference>
<keyword evidence="2" id="KW-1185">Reference proteome</keyword>